<keyword evidence="12" id="KW-1185">Reference proteome</keyword>
<dbReference type="SUPFAM" id="SSF56235">
    <property type="entry name" value="N-terminal nucleophile aminohydrolases (Ntn hydrolases)"/>
    <property type="match status" value="1"/>
</dbReference>
<evidence type="ECO:0000256" key="5">
    <source>
        <dbReference type="ARBA" id="ARBA00022840"/>
    </source>
</evidence>
<accession>A0A8A4TX71</accession>
<dbReference type="CDD" id="cd00712">
    <property type="entry name" value="AsnB"/>
    <property type="match status" value="1"/>
</dbReference>
<dbReference type="PIRSF" id="PIRSF001589">
    <property type="entry name" value="Asn_synthetase_glu-h"/>
    <property type="match status" value="1"/>
</dbReference>
<feature type="active site" description="For GATase activity" evidence="8">
    <location>
        <position position="2"/>
    </location>
</feature>
<keyword evidence="6 8" id="KW-0315">Glutamine amidotransferase</keyword>
<dbReference type="SUPFAM" id="SSF52402">
    <property type="entry name" value="Adenine nucleotide alpha hydrolases-like"/>
    <property type="match status" value="1"/>
</dbReference>
<evidence type="ECO:0000313" key="12">
    <source>
        <dbReference type="Proteomes" id="UP000663929"/>
    </source>
</evidence>
<organism evidence="11 12">
    <name type="scientific">Sulfidibacter corallicola</name>
    <dbReference type="NCBI Taxonomy" id="2818388"/>
    <lineage>
        <taxon>Bacteria</taxon>
        <taxon>Pseudomonadati</taxon>
        <taxon>Acidobacteriota</taxon>
        <taxon>Holophagae</taxon>
        <taxon>Acanthopleuribacterales</taxon>
        <taxon>Acanthopleuribacteraceae</taxon>
        <taxon>Sulfidibacter</taxon>
    </lineage>
</organism>
<evidence type="ECO:0000259" key="10">
    <source>
        <dbReference type="PROSITE" id="PS51278"/>
    </source>
</evidence>
<dbReference type="InterPro" id="IPR014729">
    <property type="entry name" value="Rossmann-like_a/b/a_fold"/>
</dbReference>
<dbReference type="NCBIfam" id="TIGR01536">
    <property type="entry name" value="asn_synth_AEB"/>
    <property type="match status" value="1"/>
</dbReference>
<dbReference type="AlphaFoldDB" id="A0A8A4TX71"/>
<keyword evidence="8" id="KW-0061">Asparagine biosynthesis</keyword>
<dbReference type="PANTHER" id="PTHR43284">
    <property type="entry name" value="ASPARAGINE SYNTHETASE (GLUTAMINE-HYDROLYZING)"/>
    <property type="match status" value="1"/>
</dbReference>
<reference evidence="11" key="1">
    <citation type="submission" date="2021-03" db="EMBL/GenBank/DDBJ databases">
        <title>Acanthopleuribacteraceae sp. M133.</title>
        <authorList>
            <person name="Wang G."/>
        </authorList>
    </citation>
    <scope>NUCLEOTIDE SEQUENCE</scope>
    <source>
        <strain evidence="11">M133</strain>
    </source>
</reference>
<dbReference type="InterPro" id="IPR051786">
    <property type="entry name" value="ASN_synthetase/amidase"/>
</dbReference>
<keyword evidence="4 9" id="KW-0547">Nucleotide-binding</keyword>
<evidence type="ECO:0000256" key="6">
    <source>
        <dbReference type="ARBA" id="ARBA00022962"/>
    </source>
</evidence>
<evidence type="ECO:0000256" key="1">
    <source>
        <dbReference type="ARBA" id="ARBA00005187"/>
    </source>
</evidence>
<evidence type="ECO:0000256" key="3">
    <source>
        <dbReference type="ARBA" id="ARBA00012737"/>
    </source>
</evidence>
<comment type="pathway">
    <text evidence="1">Amino-acid biosynthesis; L-asparagine biosynthesis; L-asparagine from L-aspartate (L-Gln route): step 1/1.</text>
</comment>
<evidence type="ECO:0000256" key="4">
    <source>
        <dbReference type="ARBA" id="ARBA00022741"/>
    </source>
</evidence>
<proteinExistence type="inferred from homology"/>
<dbReference type="EC" id="6.3.5.4" evidence="3"/>
<dbReference type="PANTHER" id="PTHR43284:SF1">
    <property type="entry name" value="ASPARAGINE SYNTHETASE"/>
    <property type="match status" value="1"/>
</dbReference>
<dbReference type="InterPro" id="IPR033738">
    <property type="entry name" value="AsnB_N"/>
</dbReference>
<dbReference type="GO" id="GO:0005524">
    <property type="term" value="F:ATP binding"/>
    <property type="evidence" value="ECO:0007669"/>
    <property type="project" value="UniProtKB-KW"/>
</dbReference>
<dbReference type="InterPro" id="IPR017932">
    <property type="entry name" value="GATase_2_dom"/>
</dbReference>
<dbReference type="EMBL" id="CP071793">
    <property type="protein sequence ID" value="QTD53801.1"/>
    <property type="molecule type" value="Genomic_DNA"/>
</dbReference>
<keyword evidence="11" id="KW-0436">Ligase</keyword>
<comment type="catalytic activity">
    <reaction evidence="7">
        <text>L-aspartate + L-glutamine + ATP + H2O = L-asparagine + L-glutamate + AMP + diphosphate + H(+)</text>
        <dbReference type="Rhea" id="RHEA:12228"/>
        <dbReference type="ChEBI" id="CHEBI:15377"/>
        <dbReference type="ChEBI" id="CHEBI:15378"/>
        <dbReference type="ChEBI" id="CHEBI:29985"/>
        <dbReference type="ChEBI" id="CHEBI:29991"/>
        <dbReference type="ChEBI" id="CHEBI:30616"/>
        <dbReference type="ChEBI" id="CHEBI:33019"/>
        <dbReference type="ChEBI" id="CHEBI:58048"/>
        <dbReference type="ChEBI" id="CHEBI:58359"/>
        <dbReference type="ChEBI" id="CHEBI:456215"/>
        <dbReference type="EC" id="6.3.5.4"/>
    </reaction>
</comment>
<dbReference type="Pfam" id="PF13537">
    <property type="entry name" value="GATase_7"/>
    <property type="match status" value="1"/>
</dbReference>
<evidence type="ECO:0000256" key="8">
    <source>
        <dbReference type="PIRSR" id="PIRSR001589-1"/>
    </source>
</evidence>
<dbReference type="PROSITE" id="PS51278">
    <property type="entry name" value="GATASE_TYPE_2"/>
    <property type="match status" value="1"/>
</dbReference>
<comment type="similarity">
    <text evidence="2">Belongs to the asparagine synthetase family.</text>
</comment>
<dbReference type="GO" id="GO:0005829">
    <property type="term" value="C:cytosol"/>
    <property type="evidence" value="ECO:0007669"/>
    <property type="project" value="TreeGrafter"/>
</dbReference>
<dbReference type="KEGG" id="scor:J3U87_15230"/>
<keyword evidence="8" id="KW-0028">Amino-acid biosynthesis</keyword>
<dbReference type="Pfam" id="PF00733">
    <property type="entry name" value="Asn_synthase"/>
    <property type="match status" value="1"/>
</dbReference>
<dbReference type="InterPro" id="IPR029055">
    <property type="entry name" value="Ntn_hydrolases_N"/>
</dbReference>
<dbReference type="CDD" id="cd01991">
    <property type="entry name" value="Asn_synthase_B_C"/>
    <property type="match status" value="1"/>
</dbReference>
<dbReference type="InterPro" id="IPR001962">
    <property type="entry name" value="Asn_synthase"/>
</dbReference>
<evidence type="ECO:0000256" key="9">
    <source>
        <dbReference type="PIRSR" id="PIRSR001589-2"/>
    </source>
</evidence>
<dbReference type="InterPro" id="IPR006426">
    <property type="entry name" value="Asn_synth_AEB"/>
</dbReference>
<dbReference type="GO" id="GO:0006529">
    <property type="term" value="P:asparagine biosynthetic process"/>
    <property type="evidence" value="ECO:0007669"/>
    <property type="project" value="UniProtKB-KW"/>
</dbReference>
<feature type="binding site" evidence="9">
    <location>
        <position position="102"/>
    </location>
    <ligand>
        <name>L-glutamine</name>
        <dbReference type="ChEBI" id="CHEBI:58359"/>
    </ligand>
</feature>
<dbReference type="RefSeq" id="WP_237383901.1">
    <property type="nucleotide sequence ID" value="NZ_CP071793.1"/>
</dbReference>
<evidence type="ECO:0000256" key="7">
    <source>
        <dbReference type="ARBA" id="ARBA00048741"/>
    </source>
</evidence>
<evidence type="ECO:0000313" key="11">
    <source>
        <dbReference type="EMBL" id="QTD53801.1"/>
    </source>
</evidence>
<sequence>MCGIAGIYDLRADQLVQNHELTRMIAAMKHRGPDGEGYVQAAPGVGLAHVRLAIIDLVEASNQPFHFHEAGLSMVFNGEIYNYLELREELIALGFQFQTASDTEVLIKGYAAWGDAVVDHLNGMWAFAIYDNRRHRLFCARDRFGIKPFNYTVHQNRLLFGSEIKSILAVAPELARPNWNSLNLVMRKRIGAQTPETCFEGISRLPPAHLLIVEDGEVTIRRYWQYPEEQNHQISYEEAAEELRHRMAQSVRLRMRSDVPVGITLSSGVDSSAVACLASRVHQDLDTFTSMFESQHRSEFPMAKELAESLGLRPNGIKIEGGEVVSRLKLCLHHLESPHAASPILSYWNITEAARRKVKVLLEGQGADELLAGYLTTVIYSRFRDLLGKGKVGAVMKDIRNLRTTAKFEKEIGTNFGPKFYFLMLVRSMMPWSHHLFQVWRGDAGVYQGAWADPPKLPRFETPHPSYDRVNANLRIQMEHLVNLLHYGDAISMAHGLESRLPFLDVNVVEFAFTLPGSFKFRDSLGKKILRDAMRGVVPDEVLDRRYKIGFNSPIADWLRDHAEDIVFPILLDDSSRRMGIFNMERLEKLLRQHVAGEANYSDQIFRWVSMVLWYQAFIERPAPVAACG</sequence>
<feature type="domain" description="Glutamine amidotransferase type-2" evidence="10">
    <location>
        <begin position="2"/>
        <end position="216"/>
    </location>
</feature>
<keyword evidence="5 9" id="KW-0067">ATP-binding</keyword>
<dbReference type="Gene3D" id="3.60.20.10">
    <property type="entry name" value="Glutamine Phosphoribosylpyrophosphate, subunit 1, domain 1"/>
    <property type="match status" value="1"/>
</dbReference>
<dbReference type="Proteomes" id="UP000663929">
    <property type="component" value="Chromosome"/>
</dbReference>
<gene>
    <name evidence="11" type="primary">asnB</name>
    <name evidence="11" type="ORF">J3U87_15230</name>
</gene>
<protein>
    <recommendedName>
        <fullName evidence="3">asparagine synthase (glutamine-hydrolyzing)</fullName>
        <ecNumber evidence="3">6.3.5.4</ecNumber>
    </recommendedName>
</protein>
<dbReference type="GO" id="GO:0004066">
    <property type="term" value="F:asparagine synthase (glutamine-hydrolyzing) activity"/>
    <property type="evidence" value="ECO:0007669"/>
    <property type="project" value="UniProtKB-EC"/>
</dbReference>
<dbReference type="Gene3D" id="3.40.50.620">
    <property type="entry name" value="HUPs"/>
    <property type="match status" value="1"/>
</dbReference>
<name>A0A8A4TX71_SULCO</name>
<evidence type="ECO:0000256" key="2">
    <source>
        <dbReference type="ARBA" id="ARBA00005752"/>
    </source>
</evidence>